<dbReference type="InterPro" id="IPR002022">
    <property type="entry name" value="Pec_lyase"/>
</dbReference>
<evidence type="ECO:0000256" key="1">
    <source>
        <dbReference type="ARBA" id="ARBA00023239"/>
    </source>
</evidence>
<comment type="caution">
    <text evidence="5">The sequence shown here is derived from an EMBL/GenBank/DDBJ whole genome shotgun (WGS) entry which is preliminary data.</text>
</comment>
<dbReference type="RefSeq" id="WP_310332895.1">
    <property type="nucleotide sequence ID" value="NZ_JAVDXV010000012.1"/>
</dbReference>
<dbReference type="InterPro" id="IPR006311">
    <property type="entry name" value="TAT_signal"/>
</dbReference>
<dbReference type="SMART" id="SM00656">
    <property type="entry name" value="Amb_all"/>
    <property type="match status" value="1"/>
</dbReference>
<dbReference type="InterPro" id="IPR011050">
    <property type="entry name" value="Pectin_lyase_fold/virulence"/>
</dbReference>
<feature type="chain" id="PRO_5045567214" evidence="3">
    <location>
        <begin position="22"/>
        <end position="412"/>
    </location>
</feature>
<dbReference type="Gene3D" id="2.160.20.10">
    <property type="entry name" value="Single-stranded right-handed beta-helix, Pectin lyase-like"/>
    <property type="match status" value="1"/>
</dbReference>
<comment type="subcellular location">
    <subcellularLocation>
        <location evidence="2">Secreted</location>
    </subcellularLocation>
</comment>
<keyword evidence="2" id="KW-0964">Secreted</keyword>
<keyword evidence="2" id="KW-0119">Carbohydrate metabolism</keyword>
<dbReference type="InterPro" id="IPR012334">
    <property type="entry name" value="Pectin_lyas_fold"/>
</dbReference>
<evidence type="ECO:0000256" key="2">
    <source>
        <dbReference type="RuleBase" id="RU361173"/>
    </source>
</evidence>
<feature type="signal peptide" evidence="3">
    <location>
        <begin position="1"/>
        <end position="21"/>
    </location>
</feature>
<protein>
    <submittedName>
        <fullName evidence="5">Pectate lyase</fullName>
        <ecNumber evidence="5">4.2.2.2</ecNumber>
    </submittedName>
</protein>
<feature type="domain" description="Pectate lyase" evidence="4">
    <location>
        <begin position="100"/>
        <end position="340"/>
    </location>
</feature>
<dbReference type="InterPro" id="IPR045032">
    <property type="entry name" value="PEL"/>
</dbReference>
<evidence type="ECO:0000256" key="3">
    <source>
        <dbReference type="SAM" id="SignalP"/>
    </source>
</evidence>
<dbReference type="EMBL" id="JAVDXV010000012">
    <property type="protein sequence ID" value="MDR7335894.1"/>
    <property type="molecule type" value="Genomic_DNA"/>
</dbReference>
<evidence type="ECO:0000313" key="5">
    <source>
        <dbReference type="EMBL" id="MDR7335894.1"/>
    </source>
</evidence>
<dbReference type="PROSITE" id="PS51318">
    <property type="entry name" value="TAT"/>
    <property type="match status" value="1"/>
</dbReference>
<dbReference type="EC" id="4.2.2.2" evidence="5"/>
<dbReference type="GO" id="GO:0030570">
    <property type="term" value="F:pectate lyase activity"/>
    <property type="evidence" value="ECO:0007669"/>
    <property type="project" value="UniProtKB-EC"/>
</dbReference>
<gene>
    <name evidence="5" type="ORF">J2X21_005061</name>
</gene>
<keyword evidence="2" id="KW-0624">Polysaccharide degradation</keyword>
<keyword evidence="6" id="KW-1185">Reference proteome</keyword>
<organism evidence="5 6">
    <name type="scientific">Roseateles asaccharophilus</name>
    <dbReference type="NCBI Taxonomy" id="582607"/>
    <lineage>
        <taxon>Bacteria</taxon>
        <taxon>Pseudomonadati</taxon>
        <taxon>Pseudomonadota</taxon>
        <taxon>Betaproteobacteria</taxon>
        <taxon>Burkholderiales</taxon>
        <taxon>Sphaerotilaceae</taxon>
        <taxon>Roseateles</taxon>
    </lineage>
</organism>
<dbReference type="Pfam" id="PF00544">
    <property type="entry name" value="Pectate_lyase_4"/>
    <property type="match status" value="1"/>
</dbReference>
<dbReference type="PANTHER" id="PTHR31683:SF18">
    <property type="entry name" value="PECTATE LYASE 21-RELATED"/>
    <property type="match status" value="1"/>
</dbReference>
<proteinExistence type="inferred from homology"/>
<keyword evidence="3" id="KW-0732">Signal</keyword>
<keyword evidence="1 2" id="KW-0456">Lyase</keyword>
<evidence type="ECO:0000313" key="6">
    <source>
        <dbReference type="Proteomes" id="UP001180825"/>
    </source>
</evidence>
<dbReference type="PANTHER" id="PTHR31683">
    <property type="entry name" value="PECTATE LYASE 18-RELATED"/>
    <property type="match status" value="1"/>
</dbReference>
<sequence length="412" mass="44766">MNFTRRDLLALAALPALGARASTPAAAGAPLGWAGVGKTTGGNGARPEHVFDVRDRAGLDAALKRGDVPKIIRVHALIDLGPGGAESFRDPAFSFDAFDRAFDPATWGRVDPKGPLEDARARSAKRQATAIVVRVPSNTTLIGVAPGAGFQHGTLLLDKVENVIVRHLDLSDAYDHFPAWEPRDNGHGEWNSEYDPLSITGGARRVWVDHCSLSDGNRPDHLEPVRLGRRVQHHDGLLDITHGGDLITISWCRFSSHDKTMLIGGDEKHTEDIGKLRVTLHHNHFHGCKERTPRVRYGRVHVACNLFSADHADDFGYSLGVGYQSQIVAESNNWQLPPGIAANRLIRRLKGNALTDRGGNRLNGNPVVLAGEGLSPDVGWRPEDSYDTALLRTADANRLVEQIRAGVGPRPV</sequence>
<accession>A0ABU2AFD7</accession>
<dbReference type="SUPFAM" id="SSF51126">
    <property type="entry name" value="Pectin lyase-like"/>
    <property type="match status" value="1"/>
</dbReference>
<reference evidence="5 6" key="1">
    <citation type="submission" date="2023-07" db="EMBL/GenBank/DDBJ databases">
        <title>Sorghum-associated microbial communities from plants grown in Nebraska, USA.</title>
        <authorList>
            <person name="Schachtman D."/>
        </authorList>
    </citation>
    <scope>NUCLEOTIDE SEQUENCE [LARGE SCALE GENOMIC DNA]</scope>
    <source>
        <strain evidence="5 6">BE316</strain>
    </source>
</reference>
<name>A0ABU2AFD7_9BURK</name>
<dbReference type="Proteomes" id="UP001180825">
    <property type="component" value="Unassembled WGS sequence"/>
</dbReference>
<evidence type="ECO:0000259" key="4">
    <source>
        <dbReference type="SMART" id="SM00656"/>
    </source>
</evidence>
<comment type="similarity">
    <text evidence="2">Belongs to the polysaccharide lyase 1 family.</text>
</comment>